<dbReference type="AlphaFoldDB" id="E9JBF6"/>
<name>E9JBF6_SOLIN</name>
<proteinExistence type="predicted"/>
<evidence type="ECO:0000256" key="1">
    <source>
        <dbReference type="SAM" id="MobiDB-lite"/>
    </source>
</evidence>
<dbReference type="HOGENOM" id="CLU_058752_0_0_1"/>
<protein>
    <submittedName>
        <fullName evidence="2">Uncharacterized protein</fullName>
    </submittedName>
</protein>
<feature type="region of interest" description="Disordered" evidence="1">
    <location>
        <begin position="367"/>
        <end position="395"/>
    </location>
</feature>
<sequence>TDLDASSIEVSSRASRGDSPVPSSQRDELTLALKEILAFMREYTTPRIPEIDASGHIQDVVPEDIVPGNIVAKDMVTGHVMAEDTDPSLLGERQISHTEVNGQADRQMVLQNRGGEPDQRCPPTVCFDPEVIIASSPDIDKENDAFLINELFGKHPVSNESPWDPTIFESTKGEVRLGLKEELRTNLLSKFEIKGSLADNGPRKLNNEIRLALSKHHSVLKRDEYQCRRLPQRFWLRNFRSLESLSRPLQPNVKSAIAKLADGIHLLADHLYRLSLARQSVIKPCLTFVGKSAADQSAVDEWLFGSTFAEGLKSVQACEKAGKNLSRFSSGSSALTKTGYQLSQQKPTKQLLTYKAKPLCRNRHPWFATQEPERSRIPQHSPPISLPDTISPLEE</sequence>
<feature type="non-terminal residue" evidence="2">
    <location>
        <position position="395"/>
    </location>
</feature>
<feature type="region of interest" description="Disordered" evidence="1">
    <location>
        <begin position="1"/>
        <end position="27"/>
    </location>
</feature>
<dbReference type="EMBL" id="GL771058">
    <property type="protein sequence ID" value="EFZ09848.1"/>
    <property type="molecule type" value="Genomic_DNA"/>
</dbReference>
<reference evidence="2" key="1">
    <citation type="journal article" date="2011" name="Proc. Natl. Acad. Sci. U.S.A.">
        <title>The genome of the fire ant Solenopsis invicta.</title>
        <authorList>
            <person name="Wurm Y."/>
            <person name="Wang J."/>
            <person name="Riba-Grognuz O."/>
            <person name="Corona M."/>
            <person name="Nygaard S."/>
            <person name="Hunt B.G."/>
            <person name="Ingram K.K."/>
            <person name="Falquet L."/>
            <person name="Nipitwattanaphon M."/>
            <person name="Gotzek D."/>
            <person name="Dijkstra M.B."/>
            <person name="Oettler J."/>
            <person name="Comtesse F."/>
            <person name="Shih C.J."/>
            <person name="Wu W.J."/>
            <person name="Yang C.C."/>
            <person name="Thomas J."/>
            <person name="Beaudoing E."/>
            <person name="Pradervand S."/>
            <person name="Flegel V."/>
            <person name="Cook E.D."/>
            <person name="Fabbretti R."/>
            <person name="Stockinger H."/>
            <person name="Long L."/>
            <person name="Farmerie W.G."/>
            <person name="Oakey J."/>
            <person name="Boomsma J.J."/>
            <person name="Pamilo P."/>
            <person name="Yi S.V."/>
            <person name="Heinze J."/>
            <person name="Goodisman M.A."/>
            <person name="Farinelli L."/>
            <person name="Harshman K."/>
            <person name="Hulo N."/>
            <person name="Cerutti L."/>
            <person name="Xenarios I."/>
            <person name="Shoemaker D."/>
            <person name="Keller L."/>
        </authorList>
    </citation>
    <scope>NUCLEOTIDE SEQUENCE [LARGE SCALE GENOMIC DNA]</scope>
</reference>
<evidence type="ECO:0000313" key="2">
    <source>
        <dbReference type="EMBL" id="EFZ09848.1"/>
    </source>
</evidence>
<gene>
    <name evidence="2" type="ORF">SINV_11644</name>
</gene>
<organism>
    <name type="scientific">Solenopsis invicta</name>
    <name type="common">Red imported fire ant</name>
    <name type="synonym">Solenopsis wagneri</name>
    <dbReference type="NCBI Taxonomy" id="13686"/>
    <lineage>
        <taxon>Eukaryota</taxon>
        <taxon>Metazoa</taxon>
        <taxon>Ecdysozoa</taxon>
        <taxon>Arthropoda</taxon>
        <taxon>Hexapoda</taxon>
        <taxon>Insecta</taxon>
        <taxon>Pterygota</taxon>
        <taxon>Neoptera</taxon>
        <taxon>Endopterygota</taxon>
        <taxon>Hymenoptera</taxon>
        <taxon>Apocrita</taxon>
        <taxon>Aculeata</taxon>
        <taxon>Formicoidea</taxon>
        <taxon>Formicidae</taxon>
        <taxon>Myrmicinae</taxon>
        <taxon>Solenopsis</taxon>
    </lineage>
</organism>
<accession>E9JBF6</accession>
<feature type="non-terminal residue" evidence="2">
    <location>
        <position position="1"/>
    </location>
</feature>